<name>A0A0C9Z9B4_9AGAM</name>
<feature type="signal peptide" evidence="2">
    <location>
        <begin position="1"/>
        <end position="18"/>
    </location>
</feature>
<gene>
    <name evidence="3" type="ORF">CY34DRAFT_110416</name>
</gene>
<evidence type="ECO:0000256" key="2">
    <source>
        <dbReference type="SAM" id="SignalP"/>
    </source>
</evidence>
<feature type="region of interest" description="Disordered" evidence="1">
    <location>
        <begin position="214"/>
        <end position="260"/>
    </location>
</feature>
<dbReference type="AlphaFoldDB" id="A0A0C9Z9B4"/>
<reference evidence="3 4" key="1">
    <citation type="submission" date="2014-04" db="EMBL/GenBank/DDBJ databases">
        <authorList>
            <consortium name="DOE Joint Genome Institute"/>
            <person name="Kuo A."/>
            <person name="Ruytinx J."/>
            <person name="Rineau F."/>
            <person name="Colpaert J."/>
            <person name="Kohler A."/>
            <person name="Nagy L.G."/>
            <person name="Floudas D."/>
            <person name="Copeland A."/>
            <person name="Barry K.W."/>
            <person name="Cichocki N."/>
            <person name="Veneault-Fourrey C."/>
            <person name="LaButti K."/>
            <person name="Lindquist E.A."/>
            <person name="Lipzen A."/>
            <person name="Lundell T."/>
            <person name="Morin E."/>
            <person name="Murat C."/>
            <person name="Sun H."/>
            <person name="Tunlid A."/>
            <person name="Henrissat B."/>
            <person name="Grigoriev I.V."/>
            <person name="Hibbett D.S."/>
            <person name="Martin F."/>
            <person name="Nordberg H.P."/>
            <person name="Cantor M.N."/>
            <person name="Hua S.X."/>
        </authorList>
    </citation>
    <scope>NUCLEOTIDE SEQUENCE [LARGE SCALE GENOMIC DNA]</scope>
    <source>
        <strain evidence="3 4">UH-Slu-Lm8-n1</strain>
    </source>
</reference>
<reference evidence="4" key="2">
    <citation type="submission" date="2015-01" db="EMBL/GenBank/DDBJ databases">
        <title>Evolutionary Origins and Diversification of the Mycorrhizal Mutualists.</title>
        <authorList>
            <consortium name="DOE Joint Genome Institute"/>
            <consortium name="Mycorrhizal Genomics Consortium"/>
            <person name="Kohler A."/>
            <person name="Kuo A."/>
            <person name="Nagy L.G."/>
            <person name="Floudas D."/>
            <person name="Copeland A."/>
            <person name="Barry K.W."/>
            <person name="Cichocki N."/>
            <person name="Veneault-Fourrey C."/>
            <person name="LaButti K."/>
            <person name="Lindquist E.A."/>
            <person name="Lipzen A."/>
            <person name="Lundell T."/>
            <person name="Morin E."/>
            <person name="Murat C."/>
            <person name="Riley R."/>
            <person name="Ohm R."/>
            <person name="Sun H."/>
            <person name="Tunlid A."/>
            <person name="Henrissat B."/>
            <person name="Grigoriev I.V."/>
            <person name="Hibbett D.S."/>
            <person name="Martin F."/>
        </authorList>
    </citation>
    <scope>NUCLEOTIDE SEQUENCE [LARGE SCALE GENOMIC DNA]</scope>
    <source>
        <strain evidence="4">UH-Slu-Lm8-n1</strain>
    </source>
</reference>
<protein>
    <submittedName>
        <fullName evidence="3">Unplaced genomic scaffold CY34scaffold_683, whole genome shotgun sequence</fullName>
    </submittedName>
</protein>
<feature type="compositionally biased region" description="Polar residues" evidence="1">
    <location>
        <begin position="224"/>
        <end position="236"/>
    </location>
</feature>
<feature type="chain" id="PRO_5002207041" evidence="2">
    <location>
        <begin position="19"/>
        <end position="375"/>
    </location>
</feature>
<dbReference type="Proteomes" id="UP000054485">
    <property type="component" value="Unassembled WGS sequence"/>
</dbReference>
<accession>A0A0C9Z9B4</accession>
<organism evidence="3 4">
    <name type="scientific">Suillus luteus UH-Slu-Lm8-n1</name>
    <dbReference type="NCBI Taxonomy" id="930992"/>
    <lineage>
        <taxon>Eukaryota</taxon>
        <taxon>Fungi</taxon>
        <taxon>Dikarya</taxon>
        <taxon>Basidiomycota</taxon>
        <taxon>Agaricomycotina</taxon>
        <taxon>Agaricomycetes</taxon>
        <taxon>Agaricomycetidae</taxon>
        <taxon>Boletales</taxon>
        <taxon>Suillineae</taxon>
        <taxon>Suillaceae</taxon>
        <taxon>Suillus</taxon>
    </lineage>
</organism>
<proteinExistence type="predicted"/>
<feature type="region of interest" description="Disordered" evidence="1">
    <location>
        <begin position="127"/>
        <end position="159"/>
    </location>
</feature>
<dbReference type="HOGENOM" id="CLU_738056_0_0_1"/>
<evidence type="ECO:0000313" key="4">
    <source>
        <dbReference type="Proteomes" id="UP000054485"/>
    </source>
</evidence>
<keyword evidence="2" id="KW-0732">Signal</keyword>
<dbReference type="OrthoDB" id="2632699at2759"/>
<dbReference type="EMBL" id="KN835814">
    <property type="protein sequence ID" value="KIK34075.1"/>
    <property type="molecule type" value="Genomic_DNA"/>
</dbReference>
<evidence type="ECO:0000256" key="1">
    <source>
        <dbReference type="SAM" id="MobiDB-lite"/>
    </source>
</evidence>
<feature type="region of interest" description="Disordered" evidence="1">
    <location>
        <begin position="172"/>
        <end position="193"/>
    </location>
</feature>
<dbReference type="InParanoid" id="A0A0C9Z9B4"/>
<evidence type="ECO:0000313" key="3">
    <source>
        <dbReference type="EMBL" id="KIK34075.1"/>
    </source>
</evidence>
<keyword evidence="4" id="KW-1185">Reference proteome</keyword>
<sequence length="375" mass="40196">MFNKSALLIIIGAAFAVALPVDSTSKGTLDGVRVFGVSIPSVSDVNTPSTDQLGITDVHEKIREVAHLSFQLPVEDEKAPTVPKDALSELVARFPRDEPLLTDELPKVDASSASVLGNPDVELPNVLRSFMPSLPRKGKNKSDKEDSDMPDASTLRPPSGAAAISWNYARAQPNDTAPQPNNPTPEAPDVSDMHSAVGDARKVAAIKGNLPRERHIPGVYMPSDPSTTERTQSSPPTDLKSFGTNAAKGLESASSSNVKSPSLARRAESCSSDYTLTYCRRVLQSDNTFIPELLQTVHVDSTTVTGPVGLSCSAAKTTDYVYPLCSKKMDVVLVAGVYRKSQTVERLSWSASLRVTEVTTRFSAIIMIDRNVACG</sequence>